<dbReference type="InterPro" id="IPR036465">
    <property type="entry name" value="vWFA_dom_sf"/>
</dbReference>
<evidence type="ECO:0000259" key="1">
    <source>
        <dbReference type="PROSITE" id="PS50041"/>
    </source>
</evidence>
<organism evidence="3 4">
    <name type="scientific">Pristionchus entomophagus</name>
    <dbReference type="NCBI Taxonomy" id="358040"/>
    <lineage>
        <taxon>Eukaryota</taxon>
        <taxon>Metazoa</taxon>
        <taxon>Ecdysozoa</taxon>
        <taxon>Nematoda</taxon>
        <taxon>Chromadorea</taxon>
        <taxon>Rhabditida</taxon>
        <taxon>Rhabditina</taxon>
        <taxon>Diplogasteromorpha</taxon>
        <taxon>Diplogasteroidea</taxon>
        <taxon>Neodiplogasteridae</taxon>
        <taxon>Pristionchus</taxon>
    </lineage>
</organism>
<reference evidence="3" key="1">
    <citation type="submission" date="2023-10" db="EMBL/GenBank/DDBJ databases">
        <title>Genome assembly of Pristionchus species.</title>
        <authorList>
            <person name="Yoshida K."/>
            <person name="Sommer R.J."/>
        </authorList>
    </citation>
    <scope>NUCLEOTIDE SEQUENCE</scope>
    <source>
        <strain evidence="3">RS0144</strain>
    </source>
</reference>
<dbReference type="InterPro" id="IPR016186">
    <property type="entry name" value="C-type_lectin-like/link_sf"/>
</dbReference>
<dbReference type="SMART" id="SM00034">
    <property type="entry name" value="CLECT"/>
    <property type="match status" value="2"/>
</dbReference>
<dbReference type="InterPro" id="IPR016187">
    <property type="entry name" value="CTDL_fold"/>
</dbReference>
<dbReference type="SMART" id="SM00327">
    <property type="entry name" value="VWA"/>
    <property type="match status" value="1"/>
</dbReference>
<dbReference type="PANTHER" id="PTHR31024">
    <property type="entry name" value="C-TYPE LECTIN"/>
    <property type="match status" value="1"/>
</dbReference>
<dbReference type="Gene3D" id="3.10.100.10">
    <property type="entry name" value="Mannose-Binding Protein A, subunit A"/>
    <property type="match status" value="2"/>
</dbReference>
<dbReference type="InterPro" id="IPR001304">
    <property type="entry name" value="C-type_lectin-like"/>
</dbReference>
<feature type="non-terminal residue" evidence="3">
    <location>
        <position position="1"/>
    </location>
</feature>
<dbReference type="PROSITE" id="PS50234">
    <property type="entry name" value="VWFA"/>
    <property type="match status" value="1"/>
</dbReference>
<feature type="non-terminal residue" evidence="3">
    <location>
        <position position="470"/>
    </location>
</feature>
<protein>
    <recommendedName>
        <fullName evidence="5">C-type lectin</fullName>
    </recommendedName>
</protein>
<evidence type="ECO:0000313" key="4">
    <source>
        <dbReference type="Proteomes" id="UP001432027"/>
    </source>
</evidence>
<dbReference type="EMBL" id="BTSX01000006">
    <property type="protein sequence ID" value="GMT07132.1"/>
    <property type="molecule type" value="Genomic_DNA"/>
</dbReference>
<dbReference type="PROSITE" id="PS50041">
    <property type="entry name" value="C_TYPE_LECTIN_2"/>
    <property type="match status" value="2"/>
</dbReference>
<comment type="caution">
    <text evidence="3">The sequence shown here is derived from an EMBL/GenBank/DDBJ whole genome shotgun (WGS) entry which is preliminary data.</text>
</comment>
<dbReference type="InterPro" id="IPR002035">
    <property type="entry name" value="VWF_A"/>
</dbReference>
<keyword evidence="4" id="KW-1185">Reference proteome</keyword>
<dbReference type="Gene3D" id="3.40.50.410">
    <property type="entry name" value="von Willebrand factor, type A domain"/>
    <property type="match status" value="1"/>
</dbReference>
<evidence type="ECO:0008006" key="5">
    <source>
        <dbReference type="Google" id="ProtNLM"/>
    </source>
</evidence>
<feature type="domain" description="C-type lectin" evidence="1">
    <location>
        <begin position="369"/>
        <end position="452"/>
    </location>
</feature>
<dbReference type="CDD" id="cd00037">
    <property type="entry name" value="CLECT"/>
    <property type="match status" value="2"/>
</dbReference>
<dbReference type="CDD" id="cd00198">
    <property type="entry name" value="vWFA"/>
    <property type="match status" value="1"/>
</dbReference>
<sequence length="470" mass="52169">TCRSGFEYYQGWCVHYTNSASSYQDAINECQRVGEHAPSIHNQKDLDFWRNSVSNLNNVNIYHFWTDAYCQSNGQQYVWKDGTPMDYLGPNGELRSCQVGYGYHIHPEGFELYDYGIGAYSLCAYPADRIDYPTTIEPSTLEPSTPEPTSIDVTADYCTCEPNSIYLDIVFITDVSADMTSKTVGDATATIQSTLYGLTFGTGLFQSNVAAIAFADTVQTVRSFGGFRSVNDINTFSLPYLGGKASKMADAIKQASLMISSNGRSFTRGVIVLLSKSFNQLDAVNIEEAAEAFKDDGGIFITIDYAKGAGINGLQYIASPGYHISDASSKPELNAEMLYAFCDANCFCPDGLYPYDVVNEKGRELPMGCYHVADVPAVYDAAEQNFFPLKARYWLGLKRNCRDFEWADGADDKFTYWAPGNPIAGQDCVYGQQQTGFNSPWFSAPCTDPLKYSMTYACQLRPCDSEYDCW</sequence>
<dbReference type="PANTHER" id="PTHR31024:SF3">
    <property type="entry name" value="C-TYPE LECTIN-RELATED"/>
    <property type="match status" value="1"/>
</dbReference>
<evidence type="ECO:0000259" key="2">
    <source>
        <dbReference type="PROSITE" id="PS50234"/>
    </source>
</evidence>
<accession>A0AAV5UJK7</accession>
<dbReference type="SUPFAM" id="SSF56436">
    <property type="entry name" value="C-type lectin-like"/>
    <property type="match status" value="2"/>
</dbReference>
<name>A0AAV5UJK7_9BILA</name>
<gene>
    <name evidence="3" type="ORF">PENTCL1PPCAC_29306</name>
</gene>
<dbReference type="Proteomes" id="UP001432027">
    <property type="component" value="Unassembled WGS sequence"/>
</dbReference>
<dbReference type="SUPFAM" id="SSF53300">
    <property type="entry name" value="vWA-like"/>
    <property type="match status" value="1"/>
</dbReference>
<feature type="domain" description="VWFA" evidence="2">
    <location>
        <begin position="168"/>
        <end position="341"/>
    </location>
</feature>
<proteinExistence type="predicted"/>
<dbReference type="AlphaFoldDB" id="A0AAV5UJK7"/>
<evidence type="ECO:0000313" key="3">
    <source>
        <dbReference type="EMBL" id="GMT07132.1"/>
    </source>
</evidence>
<feature type="domain" description="C-type lectin" evidence="1">
    <location>
        <begin position="9"/>
        <end position="87"/>
    </location>
</feature>
<dbReference type="Pfam" id="PF00092">
    <property type="entry name" value="VWA"/>
    <property type="match status" value="1"/>
</dbReference>